<keyword evidence="4" id="KW-1185">Reference proteome</keyword>
<dbReference type="FunCoup" id="A0A2K1JQ25">
    <property type="interactions" value="1177"/>
</dbReference>
<evidence type="ECO:0000313" key="2">
    <source>
        <dbReference type="EMBL" id="PNR43643.1"/>
    </source>
</evidence>
<dbReference type="Gramene" id="Pp3c12_9280V3.2">
    <property type="protein sequence ID" value="Pp3c12_9280V3.2"/>
    <property type="gene ID" value="Pp3c12_9280"/>
</dbReference>
<dbReference type="AlphaFoldDB" id="A0A2K1JQ25"/>
<feature type="region of interest" description="Disordered" evidence="1">
    <location>
        <begin position="212"/>
        <end position="236"/>
    </location>
</feature>
<dbReference type="InterPro" id="IPR039495">
    <property type="entry name" value="TAF1A"/>
</dbReference>
<reference evidence="2 4" key="2">
    <citation type="journal article" date="2018" name="Plant J.">
        <title>The Physcomitrella patens chromosome-scale assembly reveals moss genome structure and evolution.</title>
        <authorList>
            <person name="Lang D."/>
            <person name="Ullrich K.K."/>
            <person name="Murat F."/>
            <person name="Fuchs J."/>
            <person name="Jenkins J."/>
            <person name="Haas F.B."/>
            <person name="Piednoel M."/>
            <person name="Gundlach H."/>
            <person name="Van Bel M."/>
            <person name="Meyberg R."/>
            <person name="Vives C."/>
            <person name="Morata J."/>
            <person name="Symeonidi A."/>
            <person name="Hiss M."/>
            <person name="Muchero W."/>
            <person name="Kamisugi Y."/>
            <person name="Saleh O."/>
            <person name="Blanc G."/>
            <person name="Decker E.L."/>
            <person name="van Gessel N."/>
            <person name="Grimwood J."/>
            <person name="Hayes R.D."/>
            <person name="Graham S.W."/>
            <person name="Gunter L.E."/>
            <person name="McDaniel S.F."/>
            <person name="Hoernstein S.N.W."/>
            <person name="Larsson A."/>
            <person name="Li F.W."/>
            <person name="Perroud P.F."/>
            <person name="Phillips J."/>
            <person name="Ranjan P."/>
            <person name="Rokshar D.S."/>
            <person name="Rothfels C.J."/>
            <person name="Schneider L."/>
            <person name="Shu S."/>
            <person name="Stevenson D.W."/>
            <person name="Thummler F."/>
            <person name="Tillich M."/>
            <person name="Villarreal Aguilar J.C."/>
            <person name="Widiez T."/>
            <person name="Wong G.K."/>
            <person name="Wymore A."/>
            <person name="Zhang Y."/>
            <person name="Zimmer A.D."/>
            <person name="Quatrano R.S."/>
            <person name="Mayer K.F.X."/>
            <person name="Goodstein D."/>
            <person name="Casacuberta J.M."/>
            <person name="Vandepoele K."/>
            <person name="Reski R."/>
            <person name="Cuming A.C."/>
            <person name="Tuskan G.A."/>
            <person name="Maumus F."/>
            <person name="Salse J."/>
            <person name="Schmutz J."/>
            <person name="Rensing S.A."/>
        </authorList>
    </citation>
    <scope>NUCLEOTIDE SEQUENCE [LARGE SCALE GENOMIC DNA]</scope>
    <source>
        <strain evidence="3 4">cv. Gransden 2004</strain>
    </source>
</reference>
<dbReference type="Gene3D" id="1.25.40.10">
    <property type="entry name" value="Tetratricopeptide repeat domain"/>
    <property type="match status" value="1"/>
</dbReference>
<dbReference type="OMA" id="KAACACH"/>
<organism evidence="2">
    <name type="scientific">Physcomitrium patens</name>
    <name type="common">Spreading-leaved earth moss</name>
    <name type="synonym">Physcomitrella patens</name>
    <dbReference type="NCBI Taxonomy" id="3218"/>
    <lineage>
        <taxon>Eukaryota</taxon>
        <taxon>Viridiplantae</taxon>
        <taxon>Streptophyta</taxon>
        <taxon>Embryophyta</taxon>
        <taxon>Bryophyta</taxon>
        <taxon>Bryophytina</taxon>
        <taxon>Bryopsida</taxon>
        <taxon>Funariidae</taxon>
        <taxon>Funariales</taxon>
        <taxon>Funariaceae</taxon>
        <taxon>Physcomitrium</taxon>
    </lineage>
</organism>
<dbReference type="Proteomes" id="UP000006727">
    <property type="component" value="Chromosome 12"/>
</dbReference>
<protein>
    <submittedName>
        <fullName evidence="2 3">Uncharacterized protein</fullName>
    </submittedName>
</protein>
<feature type="compositionally biased region" description="Acidic residues" evidence="1">
    <location>
        <begin position="222"/>
        <end position="236"/>
    </location>
</feature>
<evidence type="ECO:0000256" key="1">
    <source>
        <dbReference type="SAM" id="MobiDB-lite"/>
    </source>
</evidence>
<dbReference type="GO" id="GO:0006360">
    <property type="term" value="P:transcription by RNA polymerase I"/>
    <property type="evidence" value="ECO:0007669"/>
    <property type="project" value="InterPro"/>
</dbReference>
<feature type="region of interest" description="Disordered" evidence="1">
    <location>
        <begin position="1"/>
        <end position="24"/>
    </location>
</feature>
<reference evidence="2 4" key="1">
    <citation type="journal article" date="2008" name="Science">
        <title>The Physcomitrella genome reveals evolutionary insights into the conquest of land by plants.</title>
        <authorList>
            <person name="Rensing S."/>
            <person name="Lang D."/>
            <person name="Zimmer A."/>
            <person name="Terry A."/>
            <person name="Salamov A."/>
            <person name="Shapiro H."/>
            <person name="Nishiyama T."/>
            <person name="Perroud P.-F."/>
            <person name="Lindquist E."/>
            <person name="Kamisugi Y."/>
            <person name="Tanahashi T."/>
            <person name="Sakakibara K."/>
            <person name="Fujita T."/>
            <person name="Oishi K."/>
            <person name="Shin-I T."/>
            <person name="Kuroki Y."/>
            <person name="Toyoda A."/>
            <person name="Suzuki Y."/>
            <person name="Hashimoto A."/>
            <person name="Yamaguchi K."/>
            <person name="Sugano A."/>
            <person name="Kohara Y."/>
            <person name="Fujiyama A."/>
            <person name="Anterola A."/>
            <person name="Aoki S."/>
            <person name="Ashton N."/>
            <person name="Barbazuk W.B."/>
            <person name="Barker E."/>
            <person name="Bennetzen J."/>
            <person name="Bezanilla M."/>
            <person name="Blankenship R."/>
            <person name="Cho S.H."/>
            <person name="Dutcher S."/>
            <person name="Estelle M."/>
            <person name="Fawcett J.A."/>
            <person name="Gundlach H."/>
            <person name="Hanada K."/>
            <person name="Heyl A."/>
            <person name="Hicks K.A."/>
            <person name="Hugh J."/>
            <person name="Lohr M."/>
            <person name="Mayer K."/>
            <person name="Melkozernov A."/>
            <person name="Murata T."/>
            <person name="Nelson D."/>
            <person name="Pils B."/>
            <person name="Prigge M."/>
            <person name="Reiss B."/>
            <person name="Renner T."/>
            <person name="Rombauts S."/>
            <person name="Rushton P."/>
            <person name="Sanderfoot A."/>
            <person name="Schween G."/>
            <person name="Shiu S.-H."/>
            <person name="Stueber K."/>
            <person name="Theodoulou F.L."/>
            <person name="Tu H."/>
            <person name="Van de Peer Y."/>
            <person name="Verrier P.J."/>
            <person name="Waters E."/>
            <person name="Wood A."/>
            <person name="Yang L."/>
            <person name="Cove D."/>
            <person name="Cuming A."/>
            <person name="Hasebe M."/>
            <person name="Lucas S."/>
            <person name="Mishler D.B."/>
            <person name="Reski R."/>
            <person name="Grigoriev I."/>
            <person name="Quatrano R.S."/>
            <person name="Boore J.L."/>
        </authorList>
    </citation>
    <scope>NUCLEOTIDE SEQUENCE [LARGE SCALE GENOMIC DNA]</scope>
    <source>
        <strain evidence="3 4">cv. Gransden 2004</strain>
    </source>
</reference>
<dbReference type="EMBL" id="ABEU02000012">
    <property type="protein sequence ID" value="PNR43643.1"/>
    <property type="molecule type" value="Genomic_DNA"/>
</dbReference>
<dbReference type="STRING" id="3218.A0A2K1JQ25"/>
<dbReference type="EnsemblPlants" id="Pp3c12_9280V3.1">
    <property type="protein sequence ID" value="Pp3c12_9280V3.1"/>
    <property type="gene ID" value="Pp3c12_9280"/>
</dbReference>
<dbReference type="SUPFAM" id="SSF48452">
    <property type="entry name" value="TPR-like"/>
    <property type="match status" value="1"/>
</dbReference>
<dbReference type="PANTHER" id="PTHR36720">
    <property type="entry name" value="TAF RNA POLYMERASE I SUBUNIT A"/>
    <property type="match status" value="1"/>
</dbReference>
<dbReference type="GO" id="GO:0000120">
    <property type="term" value="C:RNA polymerase I transcription regulator complex"/>
    <property type="evidence" value="ECO:0007669"/>
    <property type="project" value="InterPro"/>
</dbReference>
<evidence type="ECO:0000313" key="3">
    <source>
        <dbReference type="EnsemblPlants" id="Pp3c12_9280V3.1"/>
    </source>
</evidence>
<dbReference type="PANTHER" id="PTHR36720:SF1">
    <property type="entry name" value="TAF RNA POLYMERASE I SUBUNIT A"/>
    <property type="match status" value="1"/>
</dbReference>
<feature type="compositionally biased region" description="Low complexity" evidence="1">
    <location>
        <begin position="1"/>
        <end position="11"/>
    </location>
</feature>
<dbReference type="Gramene" id="Pp3c12_9280V3.1">
    <property type="protein sequence ID" value="Pp3c12_9280V3.1"/>
    <property type="gene ID" value="Pp3c12_9280"/>
</dbReference>
<dbReference type="RefSeq" id="XP_024390793.1">
    <property type="nucleotide sequence ID" value="XM_024535025.2"/>
</dbReference>
<gene>
    <name evidence="3" type="primary">LOC112289647</name>
    <name evidence="2" type="ORF">PHYPA_016024</name>
</gene>
<name>A0A2K1JQ25_PHYPA</name>
<sequence length="614" mass="69861">MEQETEVMAMAETEEEKKAAAAKRAKKLMLPKDLPSKYDHAHWRPKHGKDAGTAELHPYHRAKLRALLDSLLQEHLYSAASGPVSVLFQAHTREDVYQNRDLHYFWAAMEVLRQADPGKSNIKKIKRLYRILQSKQLNEVTRGNIRLELALYLMSLGDLESYEASYNEIRPIVDVPPFRDDPVMNLCHGYTLHRLWHDRVVQDVEKQFVQDLGARPQHGADQDDYEEGGGDNDYMDVDERGEVGSMMGAMVVRQSHSVDMGSAEMLDGQDMGGMPFSSQGDRGFYEEDEEDGDVDDFWKTAVVRWSPDLDRRLFPVRLPQTRTRHLYKVPMDNGRTRDAHSSAIKYLRRALSLASDMTPALLPLVQLLLAAGDVMGAVDEIEKCSSTPHLLPLSVKALLLESLDSKSNSRLAKCYETILHVNPSSTLTLDRLVQLHASGKYKTEALVECIAVHLDVNRGLLEVWQQLAACLMHLNQRHNEQLREAEFGTFGQPQDFSGDNEETKKEECAQDAPYYVWKRRIWDERIPWWRNKHFHEKSVNLEQQVDGDMNRIAYKAACSVHILGAGNAYEVAVSQALTPFGARNLLSVVNAHSMNFHVQLAENHYSMESDSSHM</sequence>
<reference evidence="3" key="3">
    <citation type="submission" date="2020-12" db="UniProtKB">
        <authorList>
            <consortium name="EnsemblPlants"/>
        </authorList>
    </citation>
    <scope>IDENTIFICATION</scope>
</reference>
<dbReference type="GeneID" id="112289647"/>
<dbReference type="PaxDb" id="3218-PP1S91_112V6.1"/>
<dbReference type="Pfam" id="PF14929">
    <property type="entry name" value="TAF1_subA"/>
    <property type="match status" value="1"/>
</dbReference>
<evidence type="ECO:0000313" key="4">
    <source>
        <dbReference type="Proteomes" id="UP000006727"/>
    </source>
</evidence>
<proteinExistence type="predicted"/>
<dbReference type="InterPro" id="IPR011990">
    <property type="entry name" value="TPR-like_helical_dom_sf"/>
</dbReference>
<accession>A0A2K1JQ25</accession>
<dbReference type="EnsemblPlants" id="Pp3c12_9280V3.2">
    <property type="protein sequence ID" value="Pp3c12_9280V3.2"/>
    <property type="gene ID" value="Pp3c12_9280"/>
</dbReference>